<dbReference type="RefSeq" id="WP_124151980.1">
    <property type="nucleotide sequence ID" value="NZ_RQIS01000010.1"/>
</dbReference>
<dbReference type="OrthoDB" id="9131059at2"/>
<dbReference type="PANTHER" id="PTHR30251:SF25">
    <property type="entry name" value="FIMBRIAE CHAPARONE"/>
    <property type="match status" value="1"/>
</dbReference>
<dbReference type="PRINTS" id="PR00969">
    <property type="entry name" value="CHAPERONPILI"/>
</dbReference>
<reference evidence="10 11" key="1">
    <citation type="submission" date="2018-11" db="EMBL/GenBank/DDBJ databases">
        <title>Paraburkholderia sp. DHOA04, isolated from soil.</title>
        <authorList>
            <person name="Gao Z.-H."/>
            <person name="Qiu L.-H."/>
            <person name="Fu J.-C."/>
        </authorList>
    </citation>
    <scope>NUCLEOTIDE SEQUENCE [LARGE SCALE GENOMIC DNA]</scope>
    <source>
        <strain evidence="10 11">DHOA04</strain>
    </source>
</reference>
<dbReference type="GO" id="GO:0030288">
    <property type="term" value="C:outer membrane-bounded periplasmic space"/>
    <property type="evidence" value="ECO:0007669"/>
    <property type="project" value="InterPro"/>
</dbReference>
<evidence type="ECO:0000256" key="5">
    <source>
        <dbReference type="ARBA" id="ARBA00022764"/>
    </source>
</evidence>
<evidence type="ECO:0000259" key="8">
    <source>
        <dbReference type="Pfam" id="PF00345"/>
    </source>
</evidence>
<evidence type="ECO:0000259" key="9">
    <source>
        <dbReference type="Pfam" id="PF02753"/>
    </source>
</evidence>
<keyword evidence="6" id="KW-0143">Chaperone</keyword>
<dbReference type="Pfam" id="PF00345">
    <property type="entry name" value="PapD_N"/>
    <property type="match status" value="1"/>
</dbReference>
<dbReference type="AlphaFoldDB" id="A0A3N6NXJ4"/>
<dbReference type="InterPro" id="IPR036316">
    <property type="entry name" value="Pili_assmbl_chap_C_dom_sf"/>
</dbReference>
<dbReference type="InterPro" id="IPR013783">
    <property type="entry name" value="Ig-like_fold"/>
</dbReference>
<dbReference type="FunFam" id="2.60.40.10:FF:000458">
    <property type="entry name" value="Molecular chaperone FimC"/>
    <property type="match status" value="1"/>
</dbReference>
<feature type="chain" id="PRO_5018218826" evidence="7">
    <location>
        <begin position="27"/>
        <end position="251"/>
    </location>
</feature>
<keyword evidence="4 7" id="KW-0732">Signal</keyword>
<accession>A0A3N6NXJ4</accession>
<dbReference type="Proteomes" id="UP000272778">
    <property type="component" value="Unassembled WGS sequence"/>
</dbReference>
<evidence type="ECO:0000256" key="6">
    <source>
        <dbReference type="ARBA" id="ARBA00023186"/>
    </source>
</evidence>
<gene>
    <name evidence="10" type="ORF">D1Y85_15705</name>
</gene>
<proteinExistence type="inferred from homology"/>
<dbReference type="Pfam" id="PF02753">
    <property type="entry name" value="PapD_C"/>
    <property type="match status" value="1"/>
</dbReference>
<evidence type="ECO:0000313" key="11">
    <source>
        <dbReference type="Proteomes" id="UP000272778"/>
    </source>
</evidence>
<feature type="domain" description="Pili assembly chaperone C-terminal" evidence="9">
    <location>
        <begin position="175"/>
        <end position="239"/>
    </location>
</feature>
<keyword evidence="5" id="KW-0574">Periplasm</keyword>
<sequence length="251" mass="26913">MNSRYSTFFSALIVAAQVAIMGTAAASVKLPATRVIYDASLRERALQFTSQDDGPSVMQVWVDSGDEKSTPKTADAPFIVTPPVFRIEPKAGQTVRLVFTGANLPQDRESVFYLNTLQIPSVNAAYADQNQMMVMLRNRLKLFYRPAGIEGGVQDAYKKLTFSLLAGAKGTRIAVSNGSGYYMSLVDAALTCGAHAATFAADMVAPRAEAQWDVKGDCPAGTAQASVKIHYVDDYGAIRPAEYPVSPAGAK</sequence>
<comment type="similarity">
    <text evidence="2">Belongs to the periplasmic pilus chaperone family.</text>
</comment>
<comment type="caution">
    <text evidence="10">The sequence shown here is derived from an EMBL/GenBank/DDBJ whole genome shotgun (WGS) entry which is preliminary data.</text>
</comment>
<evidence type="ECO:0000256" key="1">
    <source>
        <dbReference type="ARBA" id="ARBA00004418"/>
    </source>
</evidence>
<dbReference type="PANTHER" id="PTHR30251">
    <property type="entry name" value="PILUS ASSEMBLY CHAPERONE"/>
    <property type="match status" value="1"/>
</dbReference>
<protein>
    <submittedName>
        <fullName evidence="10">Molecular chaperone</fullName>
    </submittedName>
</protein>
<dbReference type="GO" id="GO:0071555">
    <property type="term" value="P:cell wall organization"/>
    <property type="evidence" value="ECO:0007669"/>
    <property type="project" value="InterPro"/>
</dbReference>
<evidence type="ECO:0000256" key="4">
    <source>
        <dbReference type="ARBA" id="ARBA00022729"/>
    </source>
</evidence>
<evidence type="ECO:0000256" key="3">
    <source>
        <dbReference type="ARBA" id="ARBA00022558"/>
    </source>
</evidence>
<keyword evidence="11" id="KW-1185">Reference proteome</keyword>
<dbReference type="Gene3D" id="2.60.40.10">
    <property type="entry name" value="Immunoglobulins"/>
    <property type="match status" value="2"/>
</dbReference>
<keyword evidence="3" id="KW-1029">Fimbrium biogenesis</keyword>
<evidence type="ECO:0000313" key="10">
    <source>
        <dbReference type="EMBL" id="RQH05493.1"/>
    </source>
</evidence>
<dbReference type="InterPro" id="IPR001829">
    <property type="entry name" value="Pili_assmbl_chaperone_bac"/>
</dbReference>
<evidence type="ECO:0000256" key="2">
    <source>
        <dbReference type="ARBA" id="ARBA00007399"/>
    </source>
</evidence>
<dbReference type="EMBL" id="RQIS01000010">
    <property type="protein sequence ID" value="RQH05493.1"/>
    <property type="molecule type" value="Genomic_DNA"/>
</dbReference>
<feature type="signal peptide" evidence="7">
    <location>
        <begin position="1"/>
        <end position="26"/>
    </location>
</feature>
<dbReference type="SUPFAM" id="SSF49354">
    <property type="entry name" value="PapD-like"/>
    <property type="match status" value="1"/>
</dbReference>
<comment type="subcellular location">
    <subcellularLocation>
        <location evidence="1">Periplasm</location>
    </subcellularLocation>
</comment>
<dbReference type="InterPro" id="IPR050643">
    <property type="entry name" value="Periplasmic_pilus_chap"/>
</dbReference>
<evidence type="ECO:0000256" key="7">
    <source>
        <dbReference type="SAM" id="SignalP"/>
    </source>
</evidence>
<organism evidence="10 11">
    <name type="scientific">Paraburkholderia dinghuensis</name>
    <dbReference type="NCBI Taxonomy" id="2305225"/>
    <lineage>
        <taxon>Bacteria</taxon>
        <taxon>Pseudomonadati</taxon>
        <taxon>Pseudomonadota</taxon>
        <taxon>Betaproteobacteria</taxon>
        <taxon>Burkholderiales</taxon>
        <taxon>Burkholderiaceae</taxon>
        <taxon>Paraburkholderia</taxon>
    </lineage>
</organism>
<dbReference type="InterPro" id="IPR016147">
    <property type="entry name" value="Pili_assmbl_chaperone_N"/>
</dbReference>
<dbReference type="InterPro" id="IPR008962">
    <property type="entry name" value="PapD-like_sf"/>
</dbReference>
<name>A0A3N6NXJ4_9BURK</name>
<dbReference type="SUPFAM" id="SSF49584">
    <property type="entry name" value="Periplasmic chaperone C-domain"/>
    <property type="match status" value="1"/>
</dbReference>
<feature type="domain" description="Pili assembly chaperone N-terminal" evidence="8">
    <location>
        <begin position="28"/>
        <end position="149"/>
    </location>
</feature>
<dbReference type="InterPro" id="IPR016148">
    <property type="entry name" value="Pili_assmbl_chaperone_C"/>
</dbReference>